<protein>
    <submittedName>
        <fullName evidence="1">Uncharacterized protein</fullName>
    </submittedName>
</protein>
<dbReference type="Proteomes" id="UP000596351">
    <property type="component" value="Plasmid p1"/>
</dbReference>
<dbReference type="EMBL" id="CP032406">
    <property type="protein sequence ID" value="QRF54372.1"/>
    <property type="molecule type" value="Genomic_DNA"/>
</dbReference>
<sequence length="580" mass="65325">MASGAHLLTTSIDRDWLTSRTFTFIPEGALAPITETFGFQEKGLILGYSHPNERYWSLKDDHVDIIDYLGNVTCHMRPELRSDGGINLVGAFLNPAGGYAENGTKHLLIETASPFRSKRQSFDLFDTLVARKCFDPLEIFRIVEAKAALTNFAAARHRVEMSMFGKIEYGLDDIYDQMIGHGFVNRQQAAVLKRMELQEEWDNLFPIHEVIAHVEANDIIISDMYLPYEFVKRILVEKCGLKNELYLSNYGKHNRHIWPKVKELHDLGRHFGDNIHADILGASESGIQPIFVSISKWSKSEEILRSIGLEEYAKVLRKTRLEIPHAEPAIVNALKAQVAINIPLMILSALWLLCEAKKFEAKRVLTCARDCNLLHRILSSHHFIRAGFPPTHYIGISRTLCREGGDDYEAYLLNKTSDGVAFLVDMVGTGQSLTQLITRRNLSAKLKPLIVVADPLSGHFPGVATFLRKDFASFRFFVETMNICNEGSAIDAVVDRELTSIVYHPYEYDAEISDIIRASSEMLDRFIIDLNEFSSPTDLPRADQLSAAAEEISQQIGEHAPKLMRLIRQHGSKLAALTAA</sequence>
<evidence type="ECO:0000313" key="2">
    <source>
        <dbReference type="Proteomes" id="UP000596351"/>
    </source>
</evidence>
<proteinExistence type="predicted"/>
<gene>
    <name evidence="1" type="ORF">D4A92_22925</name>
</gene>
<dbReference type="RefSeq" id="WP_203020154.1">
    <property type="nucleotide sequence ID" value="NZ_CP032406.1"/>
</dbReference>
<keyword evidence="1" id="KW-0614">Plasmid</keyword>
<evidence type="ECO:0000313" key="1">
    <source>
        <dbReference type="EMBL" id="QRF54372.1"/>
    </source>
</evidence>
<name>A0ABX7F1E6_9HYPH</name>
<organism evidence="1 2">
    <name type="scientific">Rhizobium rosettiformans</name>
    <dbReference type="NCBI Taxonomy" id="1368430"/>
    <lineage>
        <taxon>Bacteria</taxon>
        <taxon>Pseudomonadati</taxon>
        <taxon>Pseudomonadota</taxon>
        <taxon>Alphaproteobacteria</taxon>
        <taxon>Hyphomicrobiales</taxon>
        <taxon>Rhizobiaceae</taxon>
        <taxon>Rhizobium/Agrobacterium group</taxon>
        <taxon>Rhizobium</taxon>
    </lineage>
</organism>
<geneLocation type="plasmid" evidence="1 2">
    <name>p1</name>
</geneLocation>
<accession>A0ABX7F1E6</accession>
<keyword evidence="2" id="KW-1185">Reference proteome</keyword>
<reference evidence="1 2" key="1">
    <citation type="submission" date="2018-09" db="EMBL/GenBank/DDBJ databases">
        <title>Rhizobium sp. MAE2-X.</title>
        <authorList>
            <person name="Lee Y."/>
            <person name="Jeon C.O."/>
        </authorList>
    </citation>
    <scope>NUCLEOTIDE SEQUENCE [LARGE SCALE GENOMIC DNA]</scope>
    <source>
        <strain evidence="1 2">MAE2-X</strain>
        <plasmid evidence="1 2">p1</plasmid>
    </source>
</reference>